<name>A0A3B0UY67_9ZZZZ</name>
<evidence type="ECO:0000313" key="13">
    <source>
        <dbReference type="EMBL" id="VAW29539.1"/>
    </source>
</evidence>
<evidence type="ECO:0000259" key="10">
    <source>
        <dbReference type="PROSITE" id="PS50974"/>
    </source>
</evidence>
<reference evidence="13" key="1">
    <citation type="submission" date="2018-06" db="EMBL/GenBank/DDBJ databases">
        <authorList>
            <person name="Zhirakovskaya E."/>
        </authorList>
    </citation>
    <scope>NUCLEOTIDE SEQUENCE</scope>
</reference>
<sequence>MSMDDGMLDAKKEMTRFLNMLASDPDISRLPIMVDSSKWEVLEAGLKCIQGKGIVNSISLKNGEEEFLEHARKIRDYGAAAVVMAFDENGQAATYERRIEVCHRAYELLTQKINFPPEDIIFDPNILAIGTGMAEHNQYAVDFIKATKWIKENLPYTKVSGGVSNLSFAFRGNNPVREALNSVFLYHAIKAGMDMGIVNPGMLQIYDEIPADLRKLAEDVVLNRRKDATERLLVYADEVKNKHAGKKVKTDAWRKEPVNKRLEHALVKGITDYIEGDVEEARKQFPRALNVIEQPLMAGMNRVGDLFGEGKMFLPQVVKSARVMKQAVSYLLPYIEAEKQEGDAANAGKVVLATVKGDVHDIGKNIVGVVLSCNNYEVIDLGVMVPAEKILEIAQNENADVVGLSGLITPSLEEMVQVASEMKRKGLKVPLLIGGATTSAIHTAVKIAPGYNQPVIHVRDASKVTGVLSKLFSPSEHEKYEEEIRTSYEKMREQHFGRQRKKKYISLKEARENCFKPEWKVADISKPKFIGTKYFEDYALEKLRPYIDWTFFFHAWKINGKYPAIFNDPVKGEEAKKIYDDAQEMLDKIVSEKWLQAKGAIGIYPAHTIGDSVEVFSPEKKKLADFHFLRNQGQKEAGTPNLSLSDFIAPKETGLTDYLGFFAVTTGLGIEKQIKVFEADNDDYQAIMLKIMADRLAEAFAERLHERVRKEFWGYASDERLNMEKILHEKYRGIRPAPGYPACPEHSEKRTIFDLLKVEEKTGIRLTENYAMYPAASVSGYYFAHPQARYFNVGKLLPDQIEDYARRKGLSPENVKRLLNMNIVENE</sequence>
<dbReference type="InterPro" id="IPR050554">
    <property type="entry name" value="Met_Synthase/Corrinoid"/>
</dbReference>
<dbReference type="SUPFAM" id="SSF52242">
    <property type="entry name" value="Cobalamin (vitamin B12)-binding domain"/>
    <property type="match status" value="1"/>
</dbReference>
<dbReference type="GO" id="GO:0046653">
    <property type="term" value="P:tetrahydrofolate metabolic process"/>
    <property type="evidence" value="ECO:0007669"/>
    <property type="project" value="TreeGrafter"/>
</dbReference>
<dbReference type="InterPro" id="IPR036724">
    <property type="entry name" value="Cobalamin-bd_sf"/>
</dbReference>
<keyword evidence="2 13" id="KW-0489">Methyltransferase</keyword>
<evidence type="ECO:0000259" key="9">
    <source>
        <dbReference type="PROSITE" id="PS50972"/>
    </source>
</evidence>
<dbReference type="InterPro" id="IPR036594">
    <property type="entry name" value="Meth_synthase_dom"/>
</dbReference>
<dbReference type="SUPFAM" id="SSF47644">
    <property type="entry name" value="Methionine synthase domain"/>
    <property type="match status" value="1"/>
</dbReference>
<dbReference type="InterPro" id="IPR037010">
    <property type="entry name" value="VitB12-dep_Met_synth_activ_sf"/>
</dbReference>
<evidence type="ECO:0000259" key="12">
    <source>
        <dbReference type="PROSITE" id="PS51337"/>
    </source>
</evidence>
<dbReference type="Gene3D" id="1.10.1240.10">
    <property type="entry name" value="Methionine synthase domain"/>
    <property type="match status" value="1"/>
</dbReference>
<keyword evidence="4 13" id="KW-0808">Transferase</keyword>
<dbReference type="InterPro" id="IPR011822">
    <property type="entry name" value="MetH"/>
</dbReference>
<accession>A0A3B0UY67</accession>
<dbReference type="GO" id="GO:0050667">
    <property type="term" value="P:homocysteine metabolic process"/>
    <property type="evidence" value="ECO:0007669"/>
    <property type="project" value="TreeGrafter"/>
</dbReference>
<dbReference type="InterPro" id="IPR004223">
    <property type="entry name" value="VitB12-dep_Met_synth_activ_dom"/>
</dbReference>
<protein>
    <submittedName>
        <fullName evidence="13">5-methyltetrahydrofolate--homocysteine methyltransferase</fullName>
        <ecNumber evidence="13">2.1.1.13</ecNumber>
    </submittedName>
</protein>
<keyword evidence="6" id="KW-0479">Metal-binding</keyword>
<dbReference type="InterPro" id="IPR033706">
    <property type="entry name" value="Met_synthase_B12-bd"/>
</dbReference>
<dbReference type="GO" id="GO:0005829">
    <property type="term" value="C:cytosol"/>
    <property type="evidence" value="ECO:0007669"/>
    <property type="project" value="TreeGrafter"/>
</dbReference>
<dbReference type="GO" id="GO:0008705">
    <property type="term" value="F:methionine synthase activity"/>
    <property type="evidence" value="ECO:0007669"/>
    <property type="project" value="UniProtKB-EC"/>
</dbReference>
<dbReference type="PROSITE" id="PS50972">
    <property type="entry name" value="PTERIN_BINDING"/>
    <property type="match status" value="1"/>
</dbReference>
<dbReference type="Pfam" id="PF02310">
    <property type="entry name" value="B12-binding"/>
    <property type="match status" value="1"/>
</dbReference>
<evidence type="ECO:0000256" key="6">
    <source>
        <dbReference type="ARBA" id="ARBA00022723"/>
    </source>
</evidence>
<evidence type="ECO:0000256" key="7">
    <source>
        <dbReference type="ARBA" id="ARBA00022737"/>
    </source>
</evidence>
<organism evidence="13">
    <name type="scientific">hydrothermal vent metagenome</name>
    <dbReference type="NCBI Taxonomy" id="652676"/>
    <lineage>
        <taxon>unclassified sequences</taxon>
        <taxon>metagenomes</taxon>
        <taxon>ecological metagenomes</taxon>
    </lineage>
</organism>
<dbReference type="PROSITE" id="PS50974">
    <property type="entry name" value="ADOMET_ACTIVATION"/>
    <property type="match status" value="1"/>
</dbReference>
<dbReference type="NCBIfam" id="TIGR02082">
    <property type="entry name" value="metH"/>
    <property type="match status" value="1"/>
</dbReference>
<dbReference type="AlphaFoldDB" id="A0A3B0UY67"/>
<keyword evidence="8" id="KW-0170">Cobalt</keyword>
<evidence type="ECO:0000256" key="2">
    <source>
        <dbReference type="ARBA" id="ARBA00022603"/>
    </source>
</evidence>
<dbReference type="Pfam" id="PF00809">
    <property type="entry name" value="Pterin_bind"/>
    <property type="match status" value="1"/>
</dbReference>
<dbReference type="SMART" id="SM01018">
    <property type="entry name" value="B12-binding_2"/>
    <property type="match status" value="1"/>
</dbReference>
<evidence type="ECO:0000256" key="8">
    <source>
        <dbReference type="ARBA" id="ARBA00023285"/>
    </source>
</evidence>
<dbReference type="PANTHER" id="PTHR45833:SF1">
    <property type="entry name" value="METHIONINE SYNTHASE"/>
    <property type="match status" value="1"/>
</dbReference>
<dbReference type="Gene3D" id="3.10.196.10">
    <property type="entry name" value="Vitamin B12-dependent methionine synthase, activation domain"/>
    <property type="match status" value="1"/>
</dbReference>
<dbReference type="FunFam" id="3.20.20.20:FF:000002">
    <property type="entry name" value="Methionine synthase"/>
    <property type="match status" value="1"/>
</dbReference>
<dbReference type="InterPro" id="IPR011005">
    <property type="entry name" value="Dihydropteroate_synth-like_sf"/>
</dbReference>
<dbReference type="Gene3D" id="3.20.20.20">
    <property type="entry name" value="Dihydropteroate synthase-like"/>
    <property type="match status" value="1"/>
</dbReference>
<dbReference type="GO" id="GO:0008270">
    <property type="term" value="F:zinc ion binding"/>
    <property type="evidence" value="ECO:0007669"/>
    <property type="project" value="InterPro"/>
</dbReference>
<keyword evidence="7" id="KW-0677">Repeat</keyword>
<keyword evidence="3" id="KW-0846">Cobalamin</keyword>
<dbReference type="Pfam" id="PF02607">
    <property type="entry name" value="B12-binding_2"/>
    <property type="match status" value="1"/>
</dbReference>
<dbReference type="FunFam" id="1.10.1240.10:FF:000001">
    <property type="entry name" value="Methionine synthase"/>
    <property type="match status" value="1"/>
</dbReference>
<evidence type="ECO:0000256" key="4">
    <source>
        <dbReference type="ARBA" id="ARBA00022679"/>
    </source>
</evidence>
<dbReference type="PROSITE" id="PS51332">
    <property type="entry name" value="B12_BINDING"/>
    <property type="match status" value="1"/>
</dbReference>
<dbReference type="InterPro" id="IPR000489">
    <property type="entry name" value="Pterin-binding_dom"/>
</dbReference>
<dbReference type="Gene3D" id="1.10.288.10">
    <property type="entry name" value="Cobalamin-dependent Methionine Synthase, domain 2"/>
    <property type="match status" value="1"/>
</dbReference>
<dbReference type="Gene3D" id="3.40.50.280">
    <property type="entry name" value="Cobalamin-binding domain"/>
    <property type="match status" value="1"/>
</dbReference>
<dbReference type="PIRSF" id="PIRSF000381">
    <property type="entry name" value="MetH"/>
    <property type="match status" value="1"/>
</dbReference>
<gene>
    <name evidence="13" type="ORF">MNBD_BACTEROID07-932</name>
</gene>
<keyword evidence="5" id="KW-0949">S-adenosyl-L-methionine</keyword>
<feature type="domain" description="AdoMet activation" evidence="10">
    <location>
        <begin position="498"/>
        <end position="827"/>
    </location>
</feature>
<dbReference type="EC" id="2.1.1.13" evidence="13"/>
<evidence type="ECO:0000256" key="5">
    <source>
        <dbReference type="ARBA" id="ARBA00022691"/>
    </source>
</evidence>
<feature type="domain" description="B12-binding N-terminal" evidence="12">
    <location>
        <begin position="249"/>
        <end position="343"/>
    </location>
</feature>
<dbReference type="GO" id="GO:0031419">
    <property type="term" value="F:cobalamin binding"/>
    <property type="evidence" value="ECO:0007669"/>
    <property type="project" value="UniProtKB-KW"/>
</dbReference>
<dbReference type="Pfam" id="PF02965">
    <property type="entry name" value="Met_synt_B12"/>
    <property type="match status" value="1"/>
</dbReference>
<feature type="domain" description="B12-binding" evidence="11">
    <location>
        <begin position="347"/>
        <end position="482"/>
    </location>
</feature>
<evidence type="ECO:0000259" key="11">
    <source>
        <dbReference type="PROSITE" id="PS51332"/>
    </source>
</evidence>
<proteinExistence type="inferred from homology"/>
<dbReference type="PROSITE" id="PS51337">
    <property type="entry name" value="B12_BINDING_NTER"/>
    <property type="match status" value="1"/>
</dbReference>
<dbReference type="GO" id="GO:0032259">
    <property type="term" value="P:methylation"/>
    <property type="evidence" value="ECO:0007669"/>
    <property type="project" value="UniProtKB-KW"/>
</dbReference>
<dbReference type="CDD" id="cd02069">
    <property type="entry name" value="methionine_synthase_B12_BD"/>
    <property type="match status" value="1"/>
</dbReference>
<feature type="domain" description="Pterin-binding" evidence="9">
    <location>
        <begin position="1"/>
        <end position="222"/>
    </location>
</feature>
<evidence type="ECO:0000256" key="3">
    <source>
        <dbReference type="ARBA" id="ARBA00022628"/>
    </source>
</evidence>
<dbReference type="SUPFAM" id="SSF56507">
    <property type="entry name" value="Methionine synthase activation domain-like"/>
    <property type="match status" value="1"/>
</dbReference>
<dbReference type="InterPro" id="IPR006158">
    <property type="entry name" value="Cobalamin-bd"/>
</dbReference>
<dbReference type="SUPFAM" id="SSF51717">
    <property type="entry name" value="Dihydropteroate synthetase-like"/>
    <property type="match status" value="1"/>
</dbReference>
<dbReference type="PANTHER" id="PTHR45833">
    <property type="entry name" value="METHIONINE SYNTHASE"/>
    <property type="match status" value="1"/>
</dbReference>
<comment type="similarity">
    <text evidence="1">Belongs to the vitamin-B12 dependent methionine synthase family.</text>
</comment>
<dbReference type="FunFam" id="3.40.50.280:FF:000001">
    <property type="entry name" value="Methionine synthase"/>
    <property type="match status" value="1"/>
</dbReference>
<dbReference type="InterPro" id="IPR003759">
    <property type="entry name" value="Cbl-bd_cap"/>
</dbReference>
<evidence type="ECO:0000256" key="1">
    <source>
        <dbReference type="ARBA" id="ARBA00010398"/>
    </source>
</evidence>
<dbReference type="EMBL" id="UOET01000378">
    <property type="protein sequence ID" value="VAW29539.1"/>
    <property type="molecule type" value="Genomic_DNA"/>
</dbReference>